<feature type="domain" description="HTH lysR-type" evidence="5">
    <location>
        <begin position="1"/>
        <end position="58"/>
    </location>
</feature>
<dbReference type="Pfam" id="PF03466">
    <property type="entry name" value="LysR_substrate"/>
    <property type="match status" value="1"/>
</dbReference>
<dbReference type="RefSeq" id="WP_256114893.1">
    <property type="nucleotide sequence ID" value="NZ_WHSB02000001.1"/>
</dbReference>
<protein>
    <submittedName>
        <fullName evidence="6">LysR family transcriptional regulator</fullName>
    </submittedName>
</protein>
<keyword evidence="4" id="KW-0804">Transcription</keyword>
<dbReference type="Pfam" id="PF00126">
    <property type="entry name" value="HTH_1"/>
    <property type="match status" value="1"/>
</dbReference>
<dbReference type="Gene3D" id="1.10.10.10">
    <property type="entry name" value="Winged helix-like DNA-binding domain superfamily/Winged helix DNA-binding domain"/>
    <property type="match status" value="1"/>
</dbReference>
<dbReference type="InterPro" id="IPR050950">
    <property type="entry name" value="HTH-type_LysR_regulators"/>
</dbReference>
<dbReference type="InterPro" id="IPR000847">
    <property type="entry name" value="LysR_HTH_N"/>
</dbReference>
<keyword evidence="7" id="KW-1185">Reference proteome</keyword>
<dbReference type="EMBL" id="WHSB02000001">
    <property type="protein sequence ID" value="MCQ4628817.1"/>
    <property type="molecule type" value="Genomic_DNA"/>
</dbReference>
<evidence type="ECO:0000313" key="7">
    <source>
        <dbReference type="Proteomes" id="UP000996601"/>
    </source>
</evidence>
<evidence type="ECO:0000256" key="1">
    <source>
        <dbReference type="ARBA" id="ARBA00009437"/>
    </source>
</evidence>
<reference evidence="6" key="1">
    <citation type="submission" date="2021-07" db="EMBL/GenBank/DDBJ databases">
        <title>Shinella sp. nov., a novel member of the genus Shinella from water.</title>
        <authorList>
            <person name="Deng Y."/>
        </authorList>
    </citation>
    <scope>NUCLEOTIDE SEQUENCE</scope>
    <source>
        <strain evidence="6">CPCC 100929</strain>
    </source>
</reference>
<evidence type="ECO:0000313" key="6">
    <source>
        <dbReference type="EMBL" id="MCQ4628817.1"/>
    </source>
</evidence>
<dbReference type="Gene3D" id="3.40.190.10">
    <property type="entry name" value="Periplasmic binding protein-like II"/>
    <property type="match status" value="2"/>
</dbReference>
<dbReference type="PRINTS" id="PR00039">
    <property type="entry name" value="HTHLYSR"/>
</dbReference>
<dbReference type="InterPro" id="IPR036390">
    <property type="entry name" value="WH_DNA-bd_sf"/>
</dbReference>
<dbReference type="InterPro" id="IPR005119">
    <property type="entry name" value="LysR_subst-bd"/>
</dbReference>
<evidence type="ECO:0000256" key="4">
    <source>
        <dbReference type="ARBA" id="ARBA00023163"/>
    </source>
</evidence>
<name>A0ABT1R0W6_9HYPH</name>
<dbReference type="PROSITE" id="PS50931">
    <property type="entry name" value="HTH_LYSR"/>
    <property type="match status" value="1"/>
</dbReference>
<dbReference type="SUPFAM" id="SSF46785">
    <property type="entry name" value="Winged helix' DNA-binding domain"/>
    <property type="match status" value="1"/>
</dbReference>
<sequence>MKFHQISAFEAVTRAGGIRAAARTLGLTQSAITKAIRELEAEAGVSLLLRSARGVVLTESGRQLAARAHLLVEQMRAAQDDIRQLNAGTGGKLVVGLTPTIIETVLSEIIRHFRTRMPGVRLVIHEASLPGSLPDIRDGTFDLAVVGAGREPATASDLACEFLLSVNKRIALRRGHPLAGIRNPAELADAVWVLPQEPSDPSDPMHAFMQEAGLAMPPKLVECVSLPATVSIIANSDMVSALPEPLIDQPHVASRIVSLAFEQKLQPSRYWLLRRSAVPLSPAALFMCDLLRTYSKDIKDKR</sequence>
<dbReference type="Proteomes" id="UP000996601">
    <property type="component" value="Unassembled WGS sequence"/>
</dbReference>
<gene>
    <name evidence="6" type="ORF">GB927_002140</name>
</gene>
<comment type="caution">
    <text evidence="6">The sequence shown here is derived from an EMBL/GenBank/DDBJ whole genome shotgun (WGS) entry which is preliminary data.</text>
</comment>
<evidence type="ECO:0000256" key="3">
    <source>
        <dbReference type="ARBA" id="ARBA00023125"/>
    </source>
</evidence>
<dbReference type="InterPro" id="IPR036388">
    <property type="entry name" value="WH-like_DNA-bd_sf"/>
</dbReference>
<comment type="similarity">
    <text evidence="1">Belongs to the LysR transcriptional regulatory family.</text>
</comment>
<evidence type="ECO:0000259" key="5">
    <source>
        <dbReference type="PROSITE" id="PS50931"/>
    </source>
</evidence>
<accession>A0ABT1R0W6</accession>
<dbReference type="PANTHER" id="PTHR30419">
    <property type="entry name" value="HTH-TYPE TRANSCRIPTIONAL REGULATOR YBHD"/>
    <property type="match status" value="1"/>
</dbReference>
<dbReference type="SUPFAM" id="SSF53850">
    <property type="entry name" value="Periplasmic binding protein-like II"/>
    <property type="match status" value="1"/>
</dbReference>
<keyword evidence="3" id="KW-0238">DNA-binding</keyword>
<organism evidence="6 7">
    <name type="scientific">Shinella lacus</name>
    <dbReference type="NCBI Taxonomy" id="2654216"/>
    <lineage>
        <taxon>Bacteria</taxon>
        <taxon>Pseudomonadati</taxon>
        <taxon>Pseudomonadota</taxon>
        <taxon>Alphaproteobacteria</taxon>
        <taxon>Hyphomicrobiales</taxon>
        <taxon>Rhizobiaceae</taxon>
        <taxon>Shinella</taxon>
    </lineage>
</organism>
<proteinExistence type="inferred from homology"/>
<keyword evidence="2" id="KW-0805">Transcription regulation</keyword>
<dbReference type="PANTHER" id="PTHR30419:SF30">
    <property type="entry name" value="LYSR FAMILY TRANSCRIPTIONAL REGULATOR"/>
    <property type="match status" value="1"/>
</dbReference>
<evidence type="ECO:0000256" key="2">
    <source>
        <dbReference type="ARBA" id="ARBA00023015"/>
    </source>
</evidence>